<dbReference type="EMBL" id="UYJE01002443">
    <property type="protein sequence ID" value="VDI10734.1"/>
    <property type="molecule type" value="Genomic_DNA"/>
</dbReference>
<accession>A0A8B6CV55</accession>
<organism evidence="1 2">
    <name type="scientific">Mytilus galloprovincialis</name>
    <name type="common">Mediterranean mussel</name>
    <dbReference type="NCBI Taxonomy" id="29158"/>
    <lineage>
        <taxon>Eukaryota</taxon>
        <taxon>Metazoa</taxon>
        <taxon>Spiralia</taxon>
        <taxon>Lophotrochozoa</taxon>
        <taxon>Mollusca</taxon>
        <taxon>Bivalvia</taxon>
        <taxon>Autobranchia</taxon>
        <taxon>Pteriomorphia</taxon>
        <taxon>Mytilida</taxon>
        <taxon>Mytiloidea</taxon>
        <taxon>Mytilidae</taxon>
        <taxon>Mytilinae</taxon>
        <taxon>Mytilus</taxon>
    </lineage>
</organism>
<gene>
    <name evidence="1" type="ORF">MGAL_10B009064</name>
</gene>
<sequence>MAQPRVPVPFNAGGFGGEQRSDGIIQGLIDNNQQITNAVGIARNSPGIQLTSLTYRSQNAEGTNFVVKVRTQDDIYLLIHIRQGLNGDVGLVAQRATEPISCQI</sequence>
<evidence type="ECO:0000313" key="1">
    <source>
        <dbReference type="EMBL" id="VDI10734.1"/>
    </source>
</evidence>
<dbReference type="Proteomes" id="UP000596742">
    <property type="component" value="Unassembled WGS sequence"/>
</dbReference>
<keyword evidence="2" id="KW-1185">Reference proteome</keyword>
<name>A0A8B6CV55_MYTGA</name>
<evidence type="ECO:0000313" key="2">
    <source>
        <dbReference type="Proteomes" id="UP000596742"/>
    </source>
</evidence>
<comment type="caution">
    <text evidence="1">The sequence shown here is derived from an EMBL/GenBank/DDBJ whole genome shotgun (WGS) entry which is preliminary data.</text>
</comment>
<proteinExistence type="predicted"/>
<dbReference type="Gene3D" id="3.10.450.10">
    <property type="match status" value="1"/>
</dbReference>
<protein>
    <submittedName>
        <fullName evidence="1">Uncharacterized protein</fullName>
    </submittedName>
</protein>
<reference evidence="1" key="1">
    <citation type="submission" date="2018-11" db="EMBL/GenBank/DDBJ databases">
        <authorList>
            <person name="Alioto T."/>
            <person name="Alioto T."/>
        </authorList>
    </citation>
    <scope>NUCLEOTIDE SEQUENCE</scope>
</reference>
<dbReference type="AlphaFoldDB" id="A0A8B6CV55"/>